<gene>
    <name evidence="9" type="ORF">ANME2D_00501</name>
</gene>
<dbReference type="InterPro" id="IPR019491">
    <property type="entry name" value="Lipoate_protein_ligase_C"/>
</dbReference>
<evidence type="ECO:0000256" key="5">
    <source>
        <dbReference type="ARBA" id="ARBA00022741"/>
    </source>
</evidence>
<organism evidence="9 10">
    <name type="scientific">Candidatus Methanoperedens nitratireducens</name>
    <dbReference type="NCBI Taxonomy" id="1392998"/>
    <lineage>
        <taxon>Archaea</taxon>
        <taxon>Methanobacteriati</taxon>
        <taxon>Methanobacteriota</taxon>
        <taxon>Stenosarchaea group</taxon>
        <taxon>Methanomicrobia</taxon>
        <taxon>Methanosarcinales</taxon>
        <taxon>ANME-2 cluster</taxon>
        <taxon>Candidatus Methanoperedentaceae</taxon>
        <taxon>Candidatus Methanoperedens</taxon>
    </lineage>
</organism>
<comment type="pathway">
    <text evidence="2">Protein modification; protein lipoylation via exogenous pathway; protein N(6)-(lipoyl)lysine from lipoate: step 1/2.</text>
</comment>
<keyword evidence="6" id="KW-0067">ATP-binding</keyword>
<evidence type="ECO:0000256" key="3">
    <source>
        <dbReference type="ARBA" id="ARBA00012367"/>
    </source>
</evidence>
<dbReference type="PANTHER" id="PTHR43679">
    <property type="entry name" value="OCTANOYLTRANSFERASE LIPM-RELATED"/>
    <property type="match status" value="1"/>
</dbReference>
<evidence type="ECO:0000256" key="2">
    <source>
        <dbReference type="ARBA" id="ARBA00005124"/>
    </source>
</evidence>
<name>A0A062VE45_9EURY</name>
<dbReference type="EC" id="6.3.1.20" evidence="3"/>
<evidence type="ECO:0000259" key="8">
    <source>
        <dbReference type="Pfam" id="PF10437"/>
    </source>
</evidence>
<evidence type="ECO:0000313" key="9">
    <source>
        <dbReference type="EMBL" id="KCZ73435.1"/>
    </source>
</evidence>
<dbReference type="GO" id="GO:0005524">
    <property type="term" value="F:ATP binding"/>
    <property type="evidence" value="ECO:0007669"/>
    <property type="project" value="UniProtKB-KW"/>
</dbReference>
<comment type="catalytic activity">
    <reaction evidence="7">
        <text>L-lysyl-[lipoyl-carrier protein] + (R)-lipoate + ATP = N(6)-[(R)-lipoyl]-L-lysyl-[lipoyl-carrier protein] + AMP + diphosphate + H(+)</text>
        <dbReference type="Rhea" id="RHEA:49288"/>
        <dbReference type="Rhea" id="RHEA-COMP:10500"/>
        <dbReference type="Rhea" id="RHEA-COMP:10502"/>
        <dbReference type="ChEBI" id="CHEBI:15378"/>
        <dbReference type="ChEBI" id="CHEBI:29969"/>
        <dbReference type="ChEBI" id="CHEBI:30616"/>
        <dbReference type="ChEBI" id="CHEBI:33019"/>
        <dbReference type="ChEBI" id="CHEBI:83088"/>
        <dbReference type="ChEBI" id="CHEBI:83099"/>
        <dbReference type="ChEBI" id="CHEBI:456215"/>
        <dbReference type="EC" id="6.3.1.20"/>
    </reaction>
</comment>
<proteinExistence type="predicted"/>
<dbReference type="Proteomes" id="UP000027153">
    <property type="component" value="Unassembled WGS sequence"/>
</dbReference>
<dbReference type="InterPro" id="IPR050664">
    <property type="entry name" value="Octanoyltrans_LipM/LipL"/>
</dbReference>
<comment type="caution">
    <text evidence="9">The sequence shown here is derived from an EMBL/GenBank/DDBJ whole genome shotgun (WGS) entry which is preliminary data.</text>
</comment>
<feature type="domain" description="Lipoate protein ligase C-terminal" evidence="8">
    <location>
        <begin position="14"/>
        <end position="87"/>
    </location>
</feature>
<dbReference type="Gene3D" id="3.30.390.50">
    <property type="entry name" value="CO dehydrogenase flavoprotein, C-terminal domain"/>
    <property type="match status" value="1"/>
</dbReference>
<dbReference type="OrthoDB" id="146287at2157"/>
<dbReference type="Pfam" id="PF10437">
    <property type="entry name" value="Lip_prot_lig_C"/>
    <property type="match status" value="1"/>
</dbReference>
<protein>
    <recommendedName>
        <fullName evidence="3">lipoate--protein ligase</fullName>
        <ecNumber evidence="3">6.3.1.20</ecNumber>
    </recommendedName>
</protein>
<accession>A0A062VE45</accession>
<dbReference type="SUPFAM" id="SSF82649">
    <property type="entry name" value="SufE/NifU"/>
    <property type="match status" value="1"/>
</dbReference>
<evidence type="ECO:0000256" key="1">
    <source>
        <dbReference type="ARBA" id="ARBA00005085"/>
    </source>
</evidence>
<dbReference type="EMBL" id="JMIY01000001">
    <property type="protein sequence ID" value="KCZ73435.1"/>
    <property type="molecule type" value="Genomic_DNA"/>
</dbReference>
<dbReference type="GO" id="GO:0016979">
    <property type="term" value="F:lipoate-protein ligase activity"/>
    <property type="evidence" value="ECO:0007669"/>
    <property type="project" value="UniProtKB-EC"/>
</dbReference>
<evidence type="ECO:0000256" key="6">
    <source>
        <dbReference type="ARBA" id="ARBA00022840"/>
    </source>
</evidence>
<evidence type="ECO:0000256" key="7">
    <source>
        <dbReference type="ARBA" id="ARBA00048037"/>
    </source>
</evidence>
<evidence type="ECO:0000256" key="4">
    <source>
        <dbReference type="ARBA" id="ARBA00022598"/>
    </source>
</evidence>
<keyword evidence="5" id="KW-0547">Nucleotide-binding</keyword>
<reference evidence="9 10" key="1">
    <citation type="journal article" date="2013" name="Nature">
        <title>Anaerobic oxidation of methane coupled to nitrate reduction in a novel archaeal lineage.</title>
        <authorList>
            <person name="Haroon M.F."/>
            <person name="Hu S."/>
            <person name="Shi Y."/>
            <person name="Imelfort M."/>
            <person name="Keller J."/>
            <person name="Hugenholtz P."/>
            <person name="Yuan Z."/>
            <person name="Tyson G.W."/>
        </authorList>
    </citation>
    <scope>NUCLEOTIDE SEQUENCE [LARGE SCALE GENOMIC DNA]</scope>
    <source>
        <strain evidence="9 10">ANME-2d</strain>
    </source>
</reference>
<dbReference type="AlphaFoldDB" id="A0A062VE45"/>
<dbReference type="RefSeq" id="WP_048088878.1">
    <property type="nucleotide sequence ID" value="NZ_JMIY01000001.1"/>
</dbReference>
<dbReference type="UniPathway" id="UPA00537">
    <property type="reaction ID" value="UER00594"/>
</dbReference>
<dbReference type="PANTHER" id="PTHR43679:SF2">
    <property type="entry name" value="OCTANOYL-[GCVH]:PROTEIN N-OCTANOYLTRANSFERASE"/>
    <property type="match status" value="1"/>
</dbReference>
<keyword evidence="4 9" id="KW-0436">Ligase</keyword>
<evidence type="ECO:0000313" key="10">
    <source>
        <dbReference type="Proteomes" id="UP000027153"/>
    </source>
</evidence>
<sequence length="96" mass="10662">MDISETKQGIYKSKGGLIRSFVSIEDGMIKEITISGDFFMFPEEAIFKILGQLKGTPANREEIQKNIEAIYQKEGIQSPGTAPSDFTESIMKALEV</sequence>
<comment type="pathway">
    <text evidence="1">Protein modification; protein lipoylation via exogenous pathway; protein N(6)-(lipoyl)lysine from lipoate: step 2/2.</text>
</comment>
<dbReference type="GO" id="GO:0009249">
    <property type="term" value="P:protein lipoylation"/>
    <property type="evidence" value="ECO:0007669"/>
    <property type="project" value="UniProtKB-ARBA"/>
</dbReference>
<keyword evidence="10" id="KW-1185">Reference proteome</keyword>